<accession>A0AAW2H7S4</accession>
<keyword evidence="3" id="KW-0963">Cytoplasm</keyword>
<gene>
    <name evidence="8" type="ORF">PYX00_011520</name>
</gene>
<feature type="transmembrane region" description="Helical" evidence="6">
    <location>
        <begin position="148"/>
        <end position="168"/>
    </location>
</feature>
<reference evidence="8" key="1">
    <citation type="journal article" date="2024" name="Gigascience">
        <title>Chromosome-level genome of the poultry shaft louse Menopon gallinae provides insight into the host-switching and adaptive evolution of parasitic lice.</title>
        <authorList>
            <person name="Xu Y."/>
            <person name="Ma L."/>
            <person name="Liu S."/>
            <person name="Liang Y."/>
            <person name="Liu Q."/>
            <person name="He Z."/>
            <person name="Tian L."/>
            <person name="Duan Y."/>
            <person name="Cai W."/>
            <person name="Li H."/>
            <person name="Song F."/>
        </authorList>
    </citation>
    <scope>NUCLEOTIDE SEQUENCE</scope>
    <source>
        <strain evidence="8">Cailab_2023a</strain>
    </source>
</reference>
<proteinExistence type="predicted"/>
<keyword evidence="6" id="KW-0812">Transmembrane</keyword>
<evidence type="ECO:0000256" key="4">
    <source>
        <dbReference type="ARBA" id="ARBA00022737"/>
    </source>
</evidence>
<feature type="signal peptide" evidence="7">
    <location>
        <begin position="1"/>
        <end position="23"/>
    </location>
</feature>
<dbReference type="InterPro" id="IPR038739">
    <property type="entry name" value="ARMC8/Vid28"/>
</dbReference>
<dbReference type="GO" id="GO:0005634">
    <property type="term" value="C:nucleus"/>
    <property type="evidence" value="ECO:0007669"/>
    <property type="project" value="UniProtKB-SubCell"/>
</dbReference>
<organism evidence="8">
    <name type="scientific">Menopon gallinae</name>
    <name type="common">poultry shaft louse</name>
    <dbReference type="NCBI Taxonomy" id="328185"/>
    <lineage>
        <taxon>Eukaryota</taxon>
        <taxon>Metazoa</taxon>
        <taxon>Ecdysozoa</taxon>
        <taxon>Arthropoda</taxon>
        <taxon>Hexapoda</taxon>
        <taxon>Insecta</taxon>
        <taxon>Pterygota</taxon>
        <taxon>Neoptera</taxon>
        <taxon>Paraneoptera</taxon>
        <taxon>Psocodea</taxon>
        <taxon>Troctomorpha</taxon>
        <taxon>Phthiraptera</taxon>
        <taxon>Amblycera</taxon>
        <taxon>Menoponidae</taxon>
        <taxon>Menopon</taxon>
    </lineage>
</organism>
<keyword evidence="6" id="KW-1133">Transmembrane helix</keyword>
<evidence type="ECO:0000256" key="3">
    <source>
        <dbReference type="ARBA" id="ARBA00022490"/>
    </source>
</evidence>
<feature type="transmembrane region" description="Helical" evidence="6">
    <location>
        <begin position="247"/>
        <end position="266"/>
    </location>
</feature>
<comment type="caution">
    <text evidence="8">The sequence shown here is derived from an EMBL/GenBank/DDBJ whole genome shotgun (WGS) entry which is preliminary data.</text>
</comment>
<dbReference type="AlphaFoldDB" id="A0AAW2H7S4"/>
<dbReference type="EMBL" id="JARGDH010000006">
    <property type="protein sequence ID" value="KAL0265805.1"/>
    <property type="molecule type" value="Genomic_DNA"/>
</dbReference>
<feature type="chain" id="PRO_5043867489" evidence="7">
    <location>
        <begin position="24"/>
        <end position="905"/>
    </location>
</feature>
<dbReference type="Gene3D" id="1.25.10.10">
    <property type="entry name" value="Leucine-rich Repeat Variant"/>
    <property type="match status" value="1"/>
</dbReference>
<evidence type="ECO:0000256" key="6">
    <source>
        <dbReference type="SAM" id="Phobius"/>
    </source>
</evidence>
<feature type="transmembrane region" description="Helical" evidence="6">
    <location>
        <begin position="68"/>
        <end position="90"/>
    </location>
</feature>
<dbReference type="PANTHER" id="PTHR15651">
    <property type="entry name" value="ARMADILLO REPEAT-CONTAINING PROTEIN 8"/>
    <property type="match status" value="1"/>
</dbReference>
<evidence type="ECO:0000313" key="8">
    <source>
        <dbReference type="EMBL" id="KAL0265805.1"/>
    </source>
</evidence>
<evidence type="ECO:0000256" key="1">
    <source>
        <dbReference type="ARBA" id="ARBA00004123"/>
    </source>
</evidence>
<keyword evidence="6" id="KW-0472">Membrane</keyword>
<feature type="transmembrane region" description="Helical" evidence="6">
    <location>
        <begin position="221"/>
        <end position="241"/>
    </location>
</feature>
<dbReference type="PANTHER" id="PTHR15651:SF7">
    <property type="entry name" value="ARMADILLO REPEAT-CONTAINING PROTEIN 8"/>
    <property type="match status" value="1"/>
</dbReference>
<dbReference type="GO" id="GO:0034657">
    <property type="term" value="C:GID complex"/>
    <property type="evidence" value="ECO:0007669"/>
    <property type="project" value="TreeGrafter"/>
</dbReference>
<dbReference type="InterPro" id="IPR011989">
    <property type="entry name" value="ARM-like"/>
</dbReference>
<dbReference type="GO" id="GO:0005737">
    <property type="term" value="C:cytoplasm"/>
    <property type="evidence" value="ECO:0007669"/>
    <property type="project" value="UniProtKB-SubCell"/>
</dbReference>
<dbReference type="GO" id="GO:0043161">
    <property type="term" value="P:proteasome-mediated ubiquitin-dependent protein catabolic process"/>
    <property type="evidence" value="ECO:0007669"/>
    <property type="project" value="TreeGrafter"/>
</dbReference>
<comment type="subcellular location">
    <subcellularLocation>
        <location evidence="2">Cytoplasm</location>
    </subcellularLocation>
    <subcellularLocation>
        <location evidence="1">Nucleus</location>
    </subcellularLocation>
</comment>
<keyword evidence="4" id="KW-0677">Repeat</keyword>
<keyword evidence="7" id="KW-0732">Signal</keyword>
<protein>
    <submittedName>
        <fullName evidence="8">Uncharacterized protein</fullName>
    </submittedName>
</protein>
<dbReference type="InterPro" id="IPR016024">
    <property type="entry name" value="ARM-type_fold"/>
</dbReference>
<keyword evidence="5" id="KW-0539">Nucleus</keyword>
<feature type="transmembrane region" description="Helical" evidence="6">
    <location>
        <begin position="121"/>
        <end position="141"/>
    </location>
</feature>
<evidence type="ECO:0000256" key="7">
    <source>
        <dbReference type="SAM" id="SignalP"/>
    </source>
</evidence>
<dbReference type="SUPFAM" id="SSF48371">
    <property type="entry name" value="ARM repeat"/>
    <property type="match status" value="1"/>
</dbReference>
<evidence type="ECO:0000256" key="5">
    <source>
        <dbReference type="ARBA" id="ARBA00023242"/>
    </source>
</evidence>
<feature type="transmembrane region" description="Helical" evidence="6">
    <location>
        <begin position="188"/>
        <end position="209"/>
    </location>
</feature>
<evidence type="ECO:0000256" key="2">
    <source>
        <dbReference type="ARBA" id="ARBA00004496"/>
    </source>
</evidence>
<sequence>MDKTTSNFLLGQMLSFLLSLAIASREKISLCIETQLLLEILFDICMFGLSSMVARSSRPKTGKPDKRLVVLAAYAELAGDSLFFLSLNFMSNYMCTFFDELNYPISLVAEYAIYKQSVGSFLSVVAYVVLLLTTVGLCFVCSKDEYRFHPLGILTGTSFNICYILVAFLQTKLTPAMGVFGFTRACSVYRFIAAVLLLACAVSFGLMRFAEITQFFSENTVRALFSSIFYAGFYIFSAMHIEKFGVSAFFANMISSSIYIVLIDTLLAHRLDAQALCATLFCLCLIYFLNPTKITMHKEIARQQVQRLRDIRNGIVCDDREKASVFSEGLLCELRTCIVSHDTDASKLGSEILMLLSRTPGDKIWAAIRNSGVVEQLKRRFEECPQRFLINALRVILERDRCNTIENYNFFYAQIKNRNHPRCVRDEIYRYFYNTHAALGGIEARSLYKSKMGLQLLARVVSADNLCAEHLRKLLKIFKKVDLETKIIIIESLEGLYQSYRSAGDERDIPVLKKILGLIQKIISIESESNQCLILLSKIAENNLDVQKYVLKMGLLEKICNLFSESTNNNKILPSLFFCLYAISNESEESRKVISKSNILSQVFYFFNTKTISRSYDITFLAILYLFRSLTRSVQFLRSDLIDFPILDACINALESMRLRDTKMDIYTLMIKRAVNSYNIIDSLLAVISNLLLEYGNYKSFFYQKKALRVVIELVDDFPFSSLFLLKNFVYDSCWAIKEHFLQETEPKFFRNILAKHADDPRVIEQCLNLVRNLFCETDLELIMLKYPDLLETLFCLFSRNIKKKNNGVLIQLIYVFVNMATDKKFRREIIKNINIEYLMKNVEGRTARIATVWLITNLTWKEYEDGVHNVKFLKGIGVVDWLESIQCGDPVLDEKIKTAIENIA</sequence>
<name>A0AAW2H7S4_9NEOP</name>
<feature type="transmembrane region" description="Helical" evidence="6">
    <location>
        <begin position="273"/>
        <end position="290"/>
    </location>
</feature>